<dbReference type="Pfam" id="PF06458">
    <property type="entry name" value="MucBP"/>
    <property type="match status" value="3"/>
</dbReference>
<keyword evidence="3" id="KW-0812">Transmembrane</keyword>
<sequence>MKKNHRIYTVLCAGVLLTTPILTAVSGVQAATTFQAESSQVVSSSAVSASSVESSQSQSSSQTSSVAPTQSLQPTTEADKPEINSAEKVQVAPKAALNMDYQKAISAAIDHITSTNGSGPWQALAFKQSGISMTDAQRQSFIKTIGNDVDQMAAEGRYSATDAERSVIGLTALGEDPTNFHGVNLIQKTIEASTAKYVGINGQIYGIIALSTKDYGEEANKTITTLIQAVLQKQNVDKGWALFGTDSDVDITGMAMTALGMHRDVTGVQPALDKAVSMLKDKAFQKATGGFFIPSSFSKVENSNSISQAVMGLMAAGVDPAKAFVGDNGVNPISRLLAYQRTDGEFRWQFDNDSGALAMATEQATYALDQYEFFLNGKGSIYNFGGSTTTDPTDPVDPTNPTNPVDPTNPTNPVDPTDPTVPTDENSLSVQKSLDLSKTAVKSLVESEIDDENFLGSDIIFGAGRTGQLSRTQIKQLNDKLIEQSKAGNITKPNDLARVILNLQAMGIDPTNFDGRNLANELYESKTATNMGSYMDATILLALVSGHYQAPKDAKFTVSDLVASLVKDGQNMGNDGWGYEKDGVKTKDVDTTAVGMLALKTALLANDTYQLNDILVSQANTLLTNAQEFIESSATLDGGYGINGFSPSNTNSTAMGLAALATNGVDTTKVLEYKKGSALSSLLSFQNEDGSFKTDYSVSLATGQALLGLKAYQEYVAKKGSLYDFVKNPVNKYVEYADVTVQAVDQDGKVLKTTTVANQEVGKKITVKADQVAVDGYDLKDDATKDVTVGKKGTIVKFIYNKHVAPIVQYADVTVQAIDQDGKVLKSVTVKHQEVGKKITVKAGQVAVNGYDLKDEATKDITVEKAGKTVKFTYAKHTTVVTPTTEYADVTVQAVDPMGKVLKTVKMSHQEVGQIITVKASQLLVSGYDLKDDATKTLTVAKDGSTISFKYVKQAILDGDQDSSDTKTPSSNDRTSNGTGEDNAETTLPQTGVKTALMSITVGLVMVISALGVWFKKSTKKA</sequence>
<protein>
    <submittedName>
        <fullName evidence="6">LPXTG cell wall anchor domain-containing protein</fullName>
    </submittedName>
</protein>
<evidence type="ECO:0000256" key="3">
    <source>
        <dbReference type="SAM" id="Phobius"/>
    </source>
</evidence>
<keyword evidence="3" id="KW-1133">Transmembrane helix</keyword>
<keyword evidence="3" id="KW-0472">Membrane</keyword>
<dbReference type="NCBIfam" id="TIGR01167">
    <property type="entry name" value="LPXTG_anchor"/>
    <property type="match status" value="1"/>
</dbReference>
<keyword evidence="1" id="KW-0677">Repeat</keyword>
<gene>
    <name evidence="6" type="ORF">DT351_00670</name>
</gene>
<feature type="region of interest" description="Disordered" evidence="2">
    <location>
        <begin position="53"/>
        <end position="85"/>
    </location>
</feature>
<dbReference type="InterPro" id="IPR051588">
    <property type="entry name" value="Cobalamin_Transport"/>
</dbReference>
<dbReference type="InterPro" id="IPR008930">
    <property type="entry name" value="Terpenoid_cyclase/PrenylTrfase"/>
</dbReference>
<dbReference type="Gene3D" id="3.10.20.320">
    <property type="entry name" value="Putative peptidoglycan bound protein (lpxtg motif)"/>
    <property type="match status" value="1"/>
</dbReference>
<evidence type="ECO:0000256" key="4">
    <source>
        <dbReference type="SAM" id="SignalP"/>
    </source>
</evidence>
<dbReference type="SUPFAM" id="SSF48239">
    <property type="entry name" value="Terpenoid cyclases/Protein prenyltransferases"/>
    <property type="match status" value="2"/>
</dbReference>
<evidence type="ECO:0000259" key="5">
    <source>
        <dbReference type="Pfam" id="PF06458"/>
    </source>
</evidence>
<dbReference type="PANTHER" id="PTHR10559:SF18">
    <property type="entry name" value="TRANSCOBALAMIN II"/>
    <property type="match status" value="1"/>
</dbReference>
<feature type="region of interest" description="Disordered" evidence="2">
    <location>
        <begin position="960"/>
        <end position="990"/>
    </location>
</feature>
<dbReference type="PANTHER" id="PTHR10559">
    <property type="entry name" value="TRANSCOBALAMIN-1/GASTRIC INTRINSIC FACTOR"/>
    <property type="match status" value="1"/>
</dbReference>
<reference evidence="6 7" key="1">
    <citation type="submission" date="2018-07" db="EMBL/GenBank/DDBJ databases">
        <title>Lactobacillus curvatus genome sequence.</title>
        <authorList>
            <person name="Prechtl R."/>
        </authorList>
    </citation>
    <scope>NUCLEOTIDE SEQUENCE [LARGE SCALE GENOMIC DNA]</scope>
    <source>
        <strain evidence="6 7">TMW 1.1928</strain>
    </source>
</reference>
<feature type="chain" id="PRO_5017441043" evidence="4">
    <location>
        <begin position="31"/>
        <end position="1022"/>
    </location>
</feature>
<feature type="compositionally biased region" description="Low complexity" evidence="2">
    <location>
        <begin position="388"/>
        <end position="424"/>
    </location>
</feature>
<dbReference type="Proteomes" id="UP000257607">
    <property type="component" value="Chromosome"/>
</dbReference>
<dbReference type="InterPro" id="IPR009459">
    <property type="entry name" value="MucBP_dom"/>
</dbReference>
<dbReference type="AlphaFoldDB" id="A0A385ABG3"/>
<dbReference type="Gene3D" id="1.50.10.20">
    <property type="match status" value="2"/>
</dbReference>
<evidence type="ECO:0000256" key="2">
    <source>
        <dbReference type="SAM" id="MobiDB-lite"/>
    </source>
</evidence>
<feature type="compositionally biased region" description="Low complexity" evidence="2">
    <location>
        <begin position="53"/>
        <end position="71"/>
    </location>
</feature>
<dbReference type="EMBL" id="CP031003">
    <property type="protein sequence ID" value="AXN34977.1"/>
    <property type="molecule type" value="Genomic_DNA"/>
</dbReference>
<evidence type="ECO:0000313" key="6">
    <source>
        <dbReference type="EMBL" id="AXN34977.1"/>
    </source>
</evidence>
<evidence type="ECO:0000313" key="7">
    <source>
        <dbReference type="Proteomes" id="UP000257607"/>
    </source>
</evidence>
<feature type="transmembrane region" description="Helical" evidence="3">
    <location>
        <begin position="996"/>
        <end position="1015"/>
    </location>
</feature>
<feature type="domain" description="MucBP" evidence="5">
    <location>
        <begin position="889"/>
        <end position="951"/>
    </location>
</feature>
<accession>A0A385ABG3</accession>
<feature type="domain" description="MucBP" evidence="5">
    <location>
        <begin position="812"/>
        <end position="874"/>
    </location>
</feature>
<keyword evidence="4" id="KW-0732">Signal</keyword>
<feature type="domain" description="MucBP" evidence="5">
    <location>
        <begin position="738"/>
        <end position="800"/>
    </location>
</feature>
<feature type="region of interest" description="Disordered" evidence="2">
    <location>
        <begin position="385"/>
        <end position="430"/>
    </location>
</feature>
<feature type="compositionally biased region" description="Polar residues" evidence="2">
    <location>
        <begin position="966"/>
        <end position="990"/>
    </location>
</feature>
<dbReference type="RefSeq" id="WP_116843363.1">
    <property type="nucleotide sequence ID" value="NZ_JAPHNQ010000017.1"/>
</dbReference>
<name>A0A385ABG3_LATCU</name>
<evidence type="ECO:0000256" key="1">
    <source>
        <dbReference type="ARBA" id="ARBA00022737"/>
    </source>
</evidence>
<organism evidence="6 7">
    <name type="scientific">Latilactobacillus curvatus</name>
    <name type="common">Lactobacillus curvatus</name>
    <dbReference type="NCBI Taxonomy" id="28038"/>
    <lineage>
        <taxon>Bacteria</taxon>
        <taxon>Bacillati</taxon>
        <taxon>Bacillota</taxon>
        <taxon>Bacilli</taxon>
        <taxon>Lactobacillales</taxon>
        <taxon>Lactobacillaceae</taxon>
        <taxon>Latilactobacillus</taxon>
    </lineage>
</organism>
<feature type="signal peptide" evidence="4">
    <location>
        <begin position="1"/>
        <end position="30"/>
    </location>
</feature>
<proteinExistence type="predicted"/>